<proteinExistence type="inferred from homology"/>
<feature type="region of interest" description="Leucine repeat II (LRII)" evidence="3">
    <location>
        <begin position="276"/>
        <end position="308"/>
    </location>
</feature>
<dbReference type="AlphaFoldDB" id="A0A1J6IFJ9"/>
<dbReference type="PROSITE" id="PS50985">
    <property type="entry name" value="GRAS"/>
    <property type="match status" value="1"/>
</dbReference>
<dbReference type="Pfam" id="PF03514">
    <property type="entry name" value="GRAS"/>
    <property type="match status" value="1"/>
</dbReference>
<reference evidence="4" key="1">
    <citation type="submission" date="2016-11" db="EMBL/GenBank/DDBJ databases">
        <title>The genome of Nicotiana attenuata.</title>
        <authorList>
            <person name="Xu S."/>
            <person name="Brockmoeller T."/>
            <person name="Gaquerel E."/>
            <person name="Navarro A."/>
            <person name="Kuhl H."/>
            <person name="Gase K."/>
            <person name="Ling Z."/>
            <person name="Zhou W."/>
            <person name="Kreitzer C."/>
            <person name="Stanke M."/>
            <person name="Tang H."/>
            <person name="Lyons E."/>
            <person name="Pandey P."/>
            <person name="Pandey S.P."/>
            <person name="Timmermann B."/>
            <person name="Baldwin I.T."/>
        </authorList>
    </citation>
    <scope>NUCLEOTIDE SEQUENCE [LARGE SCALE GENOMIC DNA]</scope>
    <source>
        <strain evidence="4">UT</strain>
    </source>
</reference>
<dbReference type="EMBL" id="MJEQ01037187">
    <property type="protein sequence ID" value="OIT03821.1"/>
    <property type="molecule type" value="Genomic_DNA"/>
</dbReference>
<gene>
    <name evidence="4" type="primary">NSP2_1</name>
    <name evidence="4" type="ORF">A4A49_02800</name>
</gene>
<feature type="region of interest" description="SAW" evidence="3">
    <location>
        <begin position="416"/>
        <end position="487"/>
    </location>
</feature>
<keyword evidence="5" id="KW-1185">Reference proteome</keyword>
<organism evidence="4 5">
    <name type="scientific">Nicotiana attenuata</name>
    <name type="common">Coyote tobacco</name>
    <dbReference type="NCBI Taxonomy" id="49451"/>
    <lineage>
        <taxon>Eukaryota</taxon>
        <taxon>Viridiplantae</taxon>
        <taxon>Streptophyta</taxon>
        <taxon>Embryophyta</taxon>
        <taxon>Tracheophyta</taxon>
        <taxon>Spermatophyta</taxon>
        <taxon>Magnoliopsida</taxon>
        <taxon>eudicotyledons</taxon>
        <taxon>Gunneridae</taxon>
        <taxon>Pentapetalae</taxon>
        <taxon>asterids</taxon>
        <taxon>lamiids</taxon>
        <taxon>Solanales</taxon>
        <taxon>Solanaceae</taxon>
        <taxon>Nicotianoideae</taxon>
        <taxon>Nicotianeae</taxon>
        <taxon>Nicotiana</taxon>
    </lineage>
</organism>
<comment type="caution">
    <text evidence="3">Lacks conserved residue(s) required for the propagation of feature annotation.</text>
</comment>
<dbReference type="SMR" id="A0A1J6IFJ9"/>
<accession>A0A1J6IFJ9</accession>
<protein>
    <submittedName>
        <fullName evidence="4">Nodulation-signaling pathway 2 protein</fullName>
    </submittedName>
</protein>
<evidence type="ECO:0000256" key="3">
    <source>
        <dbReference type="PROSITE-ProRule" id="PRU01191"/>
    </source>
</evidence>
<dbReference type="Proteomes" id="UP000187609">
    <property type="component" value="Unassembled WGS sequence"/>
</dbReference>
<dbReference type="OMA" id="SVSLWCP"/>
<name>A0A1J6IFJ9_NICAT</name>
<feature type="short sequence motif" description="VHIID" evidence="3">
    <location>
        <begin position="229"/>
        <end position="233"/>
    </location>
</feature>
<sequence length="501" mass="57127">MECENFQPSYINPFLEYSTLETTTFPWQNSSINPHCSIQDFVTVVNDVDIQDYFQNDFDFIDQDVDFHVQNSQNFSLFSSQVQVQEDTDLLNEDQKLRIYSPELKLLQDQLMEETSITDLLLMGAEAIEAGNLDLASVVVLRLNNILSDEENRENSPLDRLALYFTQGLLYKSLSTSSHELLNQNQYQPESSSSITAFQMLQEISPYVKFAHFTANQAILEATKGSQQVHILDFDIMEGIQWPPLMVDLVERGYTNSSLRITAAVVDKNNSFQVQKTGKRLEEFANSINLPFIFDHVFLTKEEDLENIQGVESHNNLIANVMIHQLHIPQRGSSLIKTFFNGLRRLSPKIVVLVEEELFNLTKIPTMSFVEFFCEALHHYTTISDSILGGFGGGYKLALRVIEKEFLGIRILDCVRQFPSEKSEREKWSEGLYSLKGFRQIPMSSSNVRQAKHLVSLFSGGYWVQNEHCKLALCWKSRPLTTASIWVPTSSSSSPSTSISF</sequence>
<evidence type="ECO:0000313" key="5">
    <source>
        <dbReference type="Proteomes" id="UP000187609"/>
    </source>
</evidence>
<dbReference type="PANTHER" id="PTHR31636">
    <property type="entry name" value="OSJNBA0084A10.13 PROTEIN-RELATED"/>
    <property type="match status" value="1"/>
</dbReference>
<evidence type="ECO:0000256" key="2">
    <source>
        <dbReference type="ARBA" id="ARBA00023163"/>
    </source>
</evidence>
<comment type="similarity">
    <text evidence="3">Belongs to the GRAS family.</text>
</comment>
<feature type="region of interest" description="VHIID" evidence="3">
    <location>
        <begin position="198"/>
        <end position="263"/>
    </location>
</feature>
<keyword evidence="2" id="KW-0804">Transcription</keyword>
<comment type="caution">
    <text evidence="4">The sequence shown here is derived from an EMBL/GenBank/DDBJ whole genome shotgun (WGS) entry which is preliminary data.</text>
</comment>
<evidence type="ECO:0000256" key="1">
    <source>
        <dbReference type="ARBA" id="ARBA00023015"/>
    </source>
</evidence>
<dbReference type="InterPro" id="IPR005202">
    <property type="entry name" value="TF_GRAS"/>
</dbReference>
<dbReference type="Gramene" id="OIT03821">
    <property type="protein sequence ID" value="OIT03821"/>
    <property type="gene ID" value="A4A49_02800"/>
</dbReference>
<keyword evidence="1" id="KW-0805">Transcription regulation</keyword>
<evidence type="ECO:0000313" key="4">
    <source>
        <dbReference type="EMBL" id="OIT03821.1"/>
    </source>
</evidence>
<dbReference type="STRING" id="49451.A0A1J6IFJ9"/>